<evidence type="ECO:0000256" key="2">
    <source>
        <dbReference type="ARBA" id="ARBA00004496"/>
    </source>
</evidence>
<evidence type="ECO:0000256" key="9">
    <source>
        <dbReference type="ARBA" id="ARBA00038064"/>
    </source>
</evidence>
<dbReference type="GO" id="GO:0008270">
    <property type="term" value="F:zinc ion binding"/>
    <property type="evidence" value="ECO:0007669"/>
    <property type="project" value="UniProtKB-KW"/>
</dbReference>
<dbReference type="GO" id="GO:0005634">
    <property type="term" value="C:nucleus"/>
    <property type="evidence" value="ECO:0007669"/>
    <property type="project" value="UniProtKB-SubCell"/>
</dbReference>
<dbReference type="InterPro" id="IPR013087">
    <property type="entry name" value="Znf_C2H2_type"/>
</dbReference>
<evidence type="ECO:0000313" key="14">
    <source>
        <dbReference type="Proteomes" id="UP001345827"/>
    </source>
</evidence>
<dbReference type="Gene3D" id="3.30.160.60">
    <property type="entry name" value="Classic Zinc Finger"/>
    <property type="match status" value="1"/>
</dbReference>
<feature type="domain" description="C2H2-type" evidence="12">
    <location>
        <begin position="47"/>
        <end position="76"/>
    </location>
</feature>
<evidence type="ECO:0000256" key="8">
    <source>
        <dbReference type="ARBA" id="ARBA00023242"/>
    </source>
</evidence>
<reference evidence="13 14" key="1">
    <citation type="submission" date="2023-06" db="EMBL/GenBank/DDBJ databases">
        <title>Black Yeasts Isolated from many extreme environments.</title>
        <authorList>
            <person name="Coleine C."/>
            <person name="Stajich J.E."/>
            <person name="Selbmann L."/>
        </authorList>
    </citation>
    <scope>NUCLEOTIDE SEQUENCE [LARGE SCALE GENOMIC DNA]</scope>
    <source>
        <strain evidence="13 14">CCFEE 5887</strain>
    </source>
</reference>
<dbReference type="InterPro" id="IPR051879">
    <property type="entry name" value="C2H2-ZF_Maturation_Protein"/>
</dbReference>
<feature type="compositionally biased region" description="Basic and acidic residues" evidence="11">
    <location>
        <begin position="14"/>
        <end position="25"/>
    </location>
</feature>
<accession>A0AAV9Q193</accession>
<dbReference type="PROSITE" id="PS50157">
    <property type="entry name" value="ZINC_FINGER_C2H2_2"/>
    <property type="match status" value="1"/>
</dbReference>
<keyword evidence="6 10" id="KW-0863">Zinc-finger</keyword>
<dbReference type="InterPro" id="IPR003604">
    <property type="entry name" value="Matrin/U1-like-C_Znf_C2H2"/>
</dbReference>
<feature type="compositionally biased region" description="Basic residues" evidence="11">
    <location>
        <begin position="1"/>
        <end position="13"/>
    </location>
</feature>
<comment type="caution">
    <text evidence="13">The sequence shown here is derived from an EMBL/GenBank/DDBJ whole genome shotgun (WGS) entry which is preliminary data.</text>
</comment>
<dbReference type="Proteomes" id="UP001345827">
    <property type="component" value="Unassembled WGS sequence"/>
</dbReference>
<dbReference type="EMBL" id="JAXLQG010000013">
    <property type="protein sequence ID" value="KAK5533327.1"/>
    <property type="molecule type" value="Genomic_DNA"/>
</dbReference>
<dbReference type="GO" id="GO:0042254">
    <property type="term" value="P:ribosome biogenesis"/>
    <property type="evidence" value="ECO:0007669"/>
    <property type="project" value="UniProtKB-KW"/>
</dbReference>
<evidence type="ECO:0000256" key="5">
    <source>
        <dbReference type="ARBA" id="ARBA00022723"/>
    </source>
</evidence>
<feature type="compositionally biased region" description="Basic and acidic residues" evidence="11">
    <location>
        <begin position="97"/>
        <end position="108"/>
    </location>
</feature>
<comment type="subcellular location">
    <subcellularLocation>
        <location evidence="2">Cytoplasm</location>
    </subcellularLocation>
    <subcellularLocation>
        <location evidence="1">Nucleus</location>
    </subcellularLocation>
</comment>
<dbReference type="GO" id="GO:0043021">
    <property type="term" value="F:ribonucleoprotein complex binding"/>
    <property type="evidence" value="ECO:0007669"/>
    <property type="project" value="UniProtKB-ARBA"/>
</dbReference>
<dbReference type="PROSITE" id="PS00028">
    <property type="entry name" value="ZINC_FINGER_C2H2_1"/>
    <property type="match status" value="1"/>
</dbReference>
<dbReference type="GO" id="GO:0005737">
    <property type="term" value="C:cytoplasm"/>
    <property type="evidence" value="ECO:0007669"/>
    <property type="project" value="UniProtKB-SubCell"/>
</dbReference>
<dbReference type="GO" id="GO:0003676">
    <property type="term" value="F:nucleic acid binding"/>
    <property type="evidence" value="ECO:0007669"/>
    <property type="project" value="InterPro"/>
</dbReference>
<name>A0AAV9Q193_9PEZI</name>
<dbReference type="SUPFAM" id="SSF57667">
    <property type="entry name" value="beta-beta-alpha zinc fingers"/>
    <property type="match status" value="1"/>
</dbReference>
<keyword evidence="8" id="KW-0539">Nucleus</keyword>
<evidence type="ECO:0000256" key="1">
    <source>
        <dbReference type="ARBA" id="ARBA00004123"/>
    </source>
</evidence>
<dbReference type="Pfam" id="PF12171">
    <property type="entry name" value="zf-C2H2_jaz"/>
    <property type="match status" value="1"/>
</dbReference>
<keyword evidence="4" id="KW-0690">Ribosome biogenesis</keyword>
<keyword evidence="3" id="KW-0963">Cytoplasm</keyword>
<evidence type="ECO:0000256" key="7">
    <source>
        <dbReference type="ARBA" id="ARBA00022833"/>
    </source>
</evidence>
<dbReference type="InterPro" id="IPR022755">
    <property type="entry name" value="Znf_C2H2_jaz"/>
</dbReference>
<evidence type="ECO:0000256" key="6">
    <source>
        <dbReference type="ARBA" id="ARBA00022771"/>
    </source>
</evidence>
<dbReference type="SMART" id="SM00451">
    <property type="entry name" value="ZnF_U1"/>
    <property type="match status" value="1"/>
</dbReference>
<evidence type="ECO:0000256" key="11">
    <source>
        <dbReference type="SAM" id="MobiDB-lite"/>
    </source>
</evidence>
<feature type="region of interest" description="Disordered" evidence="11">
    <location>
        <begin position="89"/>
        <end position="116"/>
    </location>
</feature>
<dbReference type="PANTHER" id="PTHR46095">
    <property type="entry name" value="ZINC FINGER PROTEIN 593"/>
    <property type="match status" value="1"/>
</dbReference>
<dbReference type="InterPro" id="IPR036236">
    <property type="entry name" value="Znf_C2H2_sf"/>
</dbReference>
<proteinExistence type="inferred from homology"/>
<keyword evidence="7" id="KW-0862">Zinc</keyword>
<feature type="region of interest" description="Disordered" evidence="11">
    <location>
        <begin position="1"/>
        <end position="41"/>
    </location>
</feature>
<evidence type="ECO:0000313" key="13">
    <source>
        <dbReference type="EMBL" id="KAK5533327.1"/>
    </source>
</evidence>
<evidence type="ECO:0000256" key="3">
    <source>
        <dbReference type="ARBA" id="ARBA00022490"/>
    </source>
</evidence>
<dbReference type="AlphaFoldDB" id="A0AAV9Q193"/>
<evidence type="ECO:0000256" key="4">
    <source>
        <dbReference type="ARBA" id="ARBA00022517"/>
    </source>
</evidence>
<evidence type="ECO:0000259" key="12">
    <source>
        <dbReference type="PROSITE" id="PS50157"/>
    </source>
</evidence>
<feature type="compositionally biased region" description="Basic residues" evidence="11">
    <location>
        <begin position="26"/>
        <end position="35"/>
    </location>
</feature>
<comment type="similarity">
    <text evidence="9">Belongs to the ZNF593/BUD20 C2H2-type zinc-finger protein family.</text>
</comment>
<sequence>MGSIRRSKTKRRTRDLDQVRADLKSPKHLAQHKAAKPSEDLPGLGAFYCTECAKYFSDSHNLNEHRRGKNHKRRVRMLKEEAHTQKMAEAAVGLGTDNRRHQDRRDEQNNGMMEDV</sequence>
<protein>
    <recommendedName>
        <fullName evidence="12">C2H2-type domain-containing protein</fullName>
    </recommendedName>
</protein>
<dbReference type="PANTHER" id="PTHR46095:SF1">
    <property type="entry name" value="ZINC FINGER PROTEIN 593"/>
    <property type="match status" value="1"/>
</dbReference>
<gene>
    <name evidence="13" type="ORF">LTR25_007192</name>
</gene>
<organism evidence="13 14">
    <name type="scientific">Vermiconidia calcicola</name>
    <dbReference type="NCBI Taxonomy" id="1690605"/>
    <lineage>
        <taxon>Eukaryota</taxon>
        <taxon>Fungi</taxon>
        <taxon>Dikarya</taxon>
        <taxon>Ascomycota</taxon>
        <taxon>Pezizomycotina</taxon>
        <taxon>Dothideomycetes</taxon>
        <taxon>Dothideomycetidae</taxon>
        <taxon>Mycosphaerellales</taxon>
        <taxon>Extremaceae</taxon>
        <taxon>Vermiconidia</taxon>
    </lineage>
</organism>
<keyword evidence="14" id="KW-1185">Reference proteome</keyword>
<evidence type="ECO:0000256" key="10">
    <source>
        <dbReference type="PROSITE-ProRule" id="PRU00042"/>
    </source>
</evidence>
<dbReference type="FunFam" id="3.30.160.60:FF:000299">
    <property type="entry name" value="Zinc finger protein 593"/>
    <property type="match status" value="1"/>
</dbReference>
<keyword evidence="5" id="KW-0479">Metal-binding</keyword>